<proteinExistence type="predicted"/>
<gene>
    <name evidence="3" type="ORF">SCUD_LOCUS1473</name>
</gene>
<reference evidence="5" key="1">
    <citation type="submission" date="2016-06" db="UniProtKB">
        <authorList>
            <consortium name="WormBaseParasite"/>
        </authorList>
    </citation>
    <scope>IDENTIFICATION</scope>
</reference>
<feature type="region of interest" description="Disordered" evidence="1">
    <location>
        <begin position="306"/>
        <end position="350"/>
    </location>
</feature>
<evidence type="ECO:0000313" key="5">
    <source>
        <dbReference type="WBParaSite" id="SCUD_0000147301-mRNA-1"/>
    </source>
</evidence>
<dbReference type="WBParaSite" id="SCUD_0000147301-mRNA-1">
    <property type="protein sequence ID" value="SCUD_0000147301-mRNA-1"/>
    <property type="gene ID" value="SCUD_0000147301"/>
</dbReference>
<dbReference type="InterPro" id="IPR036116">
    <property type="entry name" value="FN3_sf"/>
</dbReference>
<dbReference type="EMBL" id="UZAK01001196">
    <property type="protein sequence ID" value="VDO67918.1"/>
    <property type="molecule type" value="Genomic_DNA"/>
</dbReference>
<dbReference type="InterPro" id="IPR045609">
    <property type="entry name" value="DUF6451"/>
</dbReference>
<dbReference type="Gene3D" id="2.60.40.10">
    <property type="entry name" value="Immunoglobulins"/>
    <property type="match status" value="1"/>
</dbReference>
<evidence type="ECO:0000313" key="3">
    <source>
        <dbReference type="EMBL" id="VDO67918.1"/>
    </source>
</evidence>
<dbReference type="CDD" id="cd00063">
    <property type="entry name" value="FN3"/>
    <property type="match status" value="1"/>
</dbReference>
<dbReference type="AlphaFoldDB" id="A0A183JFK6"/>
<accession>A0A183JFK6</accession>
<dbReference type="SUPFAM" id="SSF49265">
    <property type="entry name" value="Fibronectin type III"/>
    <property type="match status" value="2"/>
</dbReference>
<dbReference type="SMART" id="SM00060">
    <property type="entry name" value="FN3"/>
    <property type="match status" value="1"/>
</dbReference>
<sequence>RIGKARTAFLQLKNIWNLKQLSTNIKARIFNTNVKTVLLYGAETWRTTTTTIRKVQVLINDCLRKILNIHWPDTISNSPLWERTNQLLAEEEIRKRLWKWIGHTLRKSSNCITRQALTWNPEGRRKRGGLKNTIRREIKTDMERMNYNWTELERIAQDRVGWRMLVSGLCSFTRSDRHIAHKSIKSLRSFLYKPNDEMTTEEKSNIIYKINCSTCKRLRIQAVNKFGPSEYSANIEFTTLAPLPKAPVFSHYTNLTSNSVRLEWNMLINEMLNSDTDDMDNVDGDADTIGDDTSSDNCINDEREEKIHSDEAKEVNNENGTNIKSNSSSRLSNPLHHHRHQQQQRERMKTQKLDLKPHESQLIFTLQMSRESDLDWTTIYEGQSNMHKVNRLSEFTIYHFRVCAMNTTGCGLYSDVQTIRTQKASPPAVRGKVEQNIRCVFLCGNREKRNTIIILYAHIG</sequence>
<dbReference type="Pfam" id="PF20049">
    <property type="entry name" value="DUF6451"/>
    <property type="match status" value="1"/>
</dbReference>
<dbReference type="PANTHER" id="PTHR24099:SF11">
    <property type="entry name" value="FIBRONECTIN TYPE III DOMAIN-CONTAINING 3BA-RELATED"/>
    <property type="match status" value="1"/>
</dbReference>
<dbReference type="InterPro" id="IPR013783">
    <property type="entry name" value="Ig-like_fold"/>
</dbReference>
<reference evidence="3 4" key="2">
    <citation type="submission" date="2018-11" db="EMBL/GenBank/DDBJ databases">
        <authorList>
            <consortium name="Pathogen Informatics"/>
        </authorList>
    </citation>
    <scope>NUCLEOTIDE SEQUENCE [LARGE SCALE GENOMIC DNA]</scope>
    <source>
        <strain evidence="3">Dakar</strain>
        <strain evidence="4">Dakar, Senegal</strain>
    </source>
</reference>
<dbReference type="InterPro" id="IPR003961">
    <property type="entry name" value="FN3_dom"/>
</dbReference>
<evidence type="ECO:0000313" key="4">
    <source>
        <dbReference type="Proteomes" id="UP000279833"/>
    </source>
</evidence>
<dbReference type="PANTHER" id="PTHR24099">
    <property type="entry name" value="E3 UBIQUITIN-PROTEIN LIGASE TRIM36-RELATED"/>
    <property type="match status" value="1"/>
</dbReference>
<dbReference type="Proteomes" id="UP000279833">
    <property type="component" value="Unassembled WGS sequence"/>
</dbReference>
<dbReference type="InterPro" id="IPR050617">
    <property type="entry name" value="E3_ligase_FN3/SPRY"/>
</dbReference>
<organism evidence="5">
    <name type="scientific">Schistosoma curassoni</name>
    <dbReference type="NCBI Taxonomy" id="6186"/>
    <lineage>
        <taxon>Eukaryota</taxon>
        <taxon>Metazoa</taxon>
        <taxon>Spiralia</taxon>
        <taxon>Lophotrochozoa</taxon>
        <taxon>Platyhelminthes</taxon>
        <taxon>Trematoda</taxon>
        <taxon>Digenea</taxon>
        <taxon>Strigeidida</taxon>
        <taxon>Schistosomatoidea</taxon>
        <taxon>Schistosomatidae</taxon>
        <taxon>Schistosoma</taxon>
    </lineage>
</organism>
<name>A0A183JFK6_9TREM</name>
<keyword evidence="4" id="KW-1185">Reference proteome</keyword>
<evidence type="ECO:0000259" key="2">
    <source>
        <dbReference type="SMART" id="SM00060"/>
    </source>
</evidence>
<feature type="compositionally biased region" description="Basic and acidic residues" evidence="1">
    <location>
        <begin position="306"/>
        <end position="316"/>
    </location>
</feature>
<evidence type="ECO:0000256" key="1">
    <source>
        <dbReference type="SAM" id="MobiDB-lite"/>
    </source>
</evidence>
<dbReference type="STRING" id="6186.A0A183JFK6"/>
<feature type="domain" description="Fibronectin type-III" evidence="2">
    <location>
        <begin position="244"/>
        <end position="411"/>
    </location>
</feature>
<feature type="compositionally biased region" description="Polar residues" evidence="1">
    <location>
        <begin position="317"/>
        <end position="332"/>
    </location>
</feature>
<protein>
    <submittedName>
        <fullName evidence="5">Fibronectin type-III domain-containing protein</fullName>
    </submittedName>
</protein>